<evidence type="ECO:0008006" key="16">
    <source>
        <dbReference type="Google" id="ProtNLM"/>
    </source>
</evidence>
<evidence type="ECO:0000256" key="2">
    <source>
        <dbReference type="ARBA" id="ARBA00022448"/>
    </source>
</evidence>
<keyword evidence="7 11" id="KW-0798">TonB box</keyword>
<dbReference type="InterPro" id="IPR000531">
    <property type="entry name" value="Beta-barrel_TonB"/>
</dbReference>
<evidence type="ECO:0000313" key="14">
    <source>
        <dbReference type="EMBL" id="AKH22076.1"/>
    </source>
</evidence>
<dbReference type="KEGG" id="seds:AAY24_05710"/>
<evidence type="ECO:0000313" key="15">
    <source>
        <dbReference type="Proteomes" id="UP000034410"/>
    </source>
</evidence>
<dbReference type="EMBL" id="CP011412">
    <property type="protein sequence ID" value="AKH22076.1"/>
    <property type="molecule type" value="Genomic_DNA"/>
</dbReference>
<reference evidence="14 15" key="1">
    <citation type="journal article" date="2015" name="Genome Announc.">
        <title>Complete Genome Sequence of Sedimenticola thiotaurini Strain SIP-G1, a Polyphosphate- and Polyhydroxyalkanoate-Accumulating Sulfur-Oxidizing Gammaproteobacterium Isolated from Salt Marsh Sediments.</title>
        <authorList>
            <person name="Flood B.E."/>
            <person name="Jones D.S."/>
            <person name="Bailey J.V."/>
        </authorList>
    </citation>
    <scope>NUCLEOTIDE SEQUENCE [LARGE SCALE GENOMIC DNA]</scope>
    <source>
        <strain evidence="14 15">SIP-G1</strain>
    </source>
</reference>
<dbReference type="AlphaFoldDB" id="A0A0F7K0Q0"/>
<evidence type="ECO:0000256" key="11">
    <source>
        <dbReference type="RuleBase" id="RU003357"/>
    </source>
</evidence>
<dbReference type="PANTHER" id="PTHR30069:SF53">
    <property type="entry name" value="COLICIN I RECEPTOR-RELATED"/>
    <property type="match status" value="1"/>
</dbReference>
<dbReference type="PANTHER" id="PTHR30069">
    <property type="entry name" value="TONB-DEPENDENT OUTER MEMBRANE RECEPTOR"/>
    <property type="match status" value="1"/>
</dbReference>
<evidence type="ECO:0000256" key="7">
    <source>
        <dbReference type="ARBA" id="ARBA00023077"/>
    </source>
</evidence>
<dbReference type="InterPro" id="IPR012910">
    <property type="entry name" value="Plug_dom"/>
</dbReference>
<dbReference type="PROSITE" id="PS52016">
    <property type="entry name" value="TONB_DEPENDENT_REC_3"/>
    <property type="match status" value="1"/>
</dbReference>
<dbReference type="InterPro" id="IPR036942">
    <property type="entry name" value="Beta-barrel_TonB_sf"/>
</dbReference>
<sequence length="594" mass="66108">MLSPIALAQAATSINTINVTASRMSQTVDETLASVTVLTRTEIEKSQARDITQLLDGIQGLSMSNNGGLGKTTSIRLRGTNSNQVLVLIDGVRIGSATLGTVSFQDIPLAQVERIEIVRGPRSQLYGADAMGGVIQIFTKRVQSGTQINADAEYGSHNTRRLALGVNGSQHNLEYGFNLSDLHTDGFSALKNNNPDDDGYDNRAFSGHLGYRFSNGLKLTVSALRAKGENEYDSAWGPANFYDSESIQQSLNGKLEYSPNDIWDISLSVGESRDEMTSYVNDVFNSFFNTKRRQFTWQNDVALGEESILTFGFDYLRDEVAGTSNYSVNERDNKAVFAQYQREFGRNDISIGLRHDDNESFGTYNTGSISLGRELTETLRLVASYGTGFRAPTFNDLYYQDPWGSNGNPNLTPEESESLELSLRGKPSWGRWNINLFRTDIDDLIDWVEVAPFTYQPQNIGRARINGMEAGVTTELAGWEISGNLTLLDPRNRITGKQLTDRSKRSLRIDIDRAFGRTEVGATFNARSHSFSDTDNTLLTDGFGTLDLRVAQHLTSEWTLRGQISNLFDRDYETIRTYNTGGRELFVSLHYVPK</sequence>
<keyword evidence="5" id="KW-0732">Signal</keyword>
<keyword evidence="9 10" id="KW-0998">Cell outer membrane</keyword>
<comment type="similarity">
    <text evidence="10 11">Belongs to the TonB-dependent receptor family.</text>
</comment>
<dbReference type="Pfam" id="PF07715">
    <property type="entry name" value="Plug"/>
    <property type="match status" value="1"/>
</dbReference>
<dbReference type="GO" id="GO:0015889">
    <property type="term" value="P:cobalamin transport"/>
    <property type="evidence" value="ECO:0007669"/>
    <property type="project" value="TreeGrafter"/>
</dbReference>
<protein>
    <recommendedName>
        <fullName evidence="16">TonB-dependent receptor</fullName>
    </recommendedName>
</protein>
<name>A0A0F7K0Q0_9GAMM</name>
<dbReference type="Gene3D" id="2.170.130.10">
    <property type="entry name" value="TonB-dependent receptor, plug domain"/>
    <property type="match status" value="1"/>
</dbReference>
<dbReference type="PATRIC" id="fig|1543721.4.peg.1185"/>
<dbReference type="Proteomes" id="UP000034410">
    <property type="component" value="Chromosome"/>
</dbReference>
<dbReference type="CDD" id="cd01347">
    <property type="entry name" value="ligand_gated_channel"/>
    <property type="match status" value="1"/>
</dbReference>
<keyword evidence="15" id="KW-1185">Reference proteome</keyword>
<dbReference type="GO" id="GO:0006811">
    <property type="term" value="P:monoatomic ion transport"/>
    <property type="evidence" value="ECO:0007669"/>
    <property type="project" value="UniProtKB-KW"/>
</dbReference>
<keyword evidence="3 10" id="KW-1134">Transmembrane beta strand</keyword>
<evidence type="ECO:0000256" key="10">
    <source>
        <dbReference type="PROSITE-ProRule" id="PRU01360"/>
    </source>
</evidence>
<keyword evidence="4 10" id="KW-0812">Transmembrane</keyword>
<dbReference type="Pfam" id="PF00593">
    <property type="entry name" value="TonB_dep_Rec_b-barrel"/>
    <property type="match status" value="1"/>
</dbReference>
<accession>A0A0F7K0Q0</accession>
<proteinExistence type="inferred from homology"/>
<gene>
    <name evidence="14" type="ORF">AAY24_05710</name>
</gene>
<dbReference type="InterPro" id="IPR037066">
    <property type="entry name" value="Plug_dom_sf"/>
</dbReference>
<feature type="domain" description="TonB-dependent receptor-like beta-barrel" evidence="12">
    <location>
        <begin position="193"/>
        <end position="567"/>
    </location>
</feature>
<evidence type="ECO:0000256" key="9">
    <source>
        <dbReference type="ARBA" id="ARBA00023237"/>
    </source>
</evidence>
<organism evidence="14 15">
    <name type="scientific">Sedimenticola thiotaurini</name>
    <dbReference type="NCBI Taxonomy" id="1543721"/>
    <lineage>
        <taxon>Bacteria</taxon>
        <taxon>Pseudomonadati</taxon>
        <taxon>Pseudomonadota</taxon>
        <taxon>Gammaproteobacteria</taxon>
        <taxon>Chromatiales</taxon>
        <taxon>Sedimenticolaceae</taxon>
        <taxon>Sedimenticola</taxon>
    </lineage>
</organism>
<evidence type="ECO:0000256" key="3">
    <source>
        <dbReference type="ARBA" id="ARBA00022452"/>
    </source>
</evidence>
<evidence type="ECO:0000256" key="8">
    <source>
        <dbReference type="ARBA" id="ARBA00023136"/>
    </source>
</evidence>
<evidence type="ECO:0000259" key="12">
    <source>
        <dbReference type="Pfam" id="PF00593"/>
    </source>
</evidence>
<dbReference type="Gene3D" id="2.40.170.20">
    <property type="entry name" value="TonB-dependent receptor, beta-barrel domain"/>
    <property type="match status" value="1"/>
</dbReference>
<evidence type="ECO:0000256" key="1">
    <source>
        <dbReference type="ARBA" id="ARBA00004571"/>
    </source>
</evidence>
<evidence type="ECO:0000256" key="5">
    <source>
        <dbReference type="ARBA" id="ARBA00022729"/>
    </source>
</evidence>
<evidence type="ECO:0000256" key="4">
    <source>
        <dbReference type="ARBA" id="ARBA00022692"/>
    </source>
</evidence>
<keyword evidence="8 10" id="KW-0472">Membrane</keyword>
<dbReference type="SUPFAM" id="SSF56935">
    <property type="entry name" value="Porins"/>
    <property type="match status" value="1"/>
</dbReference>
<evidence type="ECO:0000256" key="6">
    <source>
        <dbReference type="ARBA" id="ARBA00023065"/>
    </source>
</evidence>
<keyword evidence="6" id="KW-0406">Ion transport</keyword>
<keyword evidence="2 10" id="KW-0813">Transport</keyword>
<dbReference type="GO" id="GO:0009279">
    <property type="term" value="C:cell outer membrane"/>
    <property type="evidence" value="ECO:0007669"/>
    <property type="project" value="UniProtKB-SubCell"/>
</dbReference>
<comment type="subcellular location">
    <subcellularLocation>
        <location evidence="1 10">Cell outer membrane</location>
        <topology evidence="1 10">Multi-pass membrane protein</topology>
    </subcellularLocation>
</comment>
<evidence type="ECO:0000259" key="13">
    <source>
        <dbReference type="Pfam" id="PF07715"/>
    </source>
</evidence>
<dbReference type="InterPro" id="IPR039426">
    <property type="entry name" value="TonB-dep_rcpt-like"/>
</dbReference>
<feature type="domain" description="TonB-dependent receptor plug" evidence="13">
    <location>
        <begin position="28"/>
        <end position="134"/>
    </location>
</feature>